<dbReference type="InterPro" id="IPR013221">
    <property type="entry name" value="Mur_ligase_cen"/>
</dbReference>
<keyword evidence="3 10" id="KW-0436">Ligase</keyword>
<keyword evidence="5 10" id="KW-0547">Nucleotide-binding</keyword>
<keyword evidence="7" id="KW-0460">Magnesium</keyword>
<dbReference type="InterPro" id="IPR036565">
    <property type="entry name" value="Mur-like_cat_sf"/>
</dbReference>
<evidence type="ECO:0000256" key="4">
    <source>
        <dbReference type="ARBA" id="ARBA00022723"/>
    </source>
</evidence>
<accession>A0ABY1AAT7</accession>
<dbReference type="InterPro" id="IPR004101">
    <property type="entry name" value="Mur_ligase_C"/>
</dbReference>
<organism evidence="13 14">
    <name type="scientific">Ligilactobacillus ruminis</name>
    <dbReference type="NCBI Taxonomy" id="1623"/>
    <lineage>
        <taxon>Bacteria</taxon>
        <taxon>Bacillati</taxon>
        <taxon>Bacillota</taxon>
        <taxon>Bacilli</taxon>
        <taxon>Lactobacillales</taxon>
        <taxon>Lactobacillaceae</taxon>
        <taxon>Ligilactobacillus</taxon>
    </lineage>
</organism>
<dbReference type="SUPFAM" id="SSF53623">
    <property type="entry name" value="MurD-like peptide ligases, catalytic domain"/>
    <property type="match status" value="1"/>
</dbReference>
<gene>
    <name evidence="13" type="ORF">SAMN05216431_104125</name>
</gene>
<evidence type="ECO:0000256" key="9">
    <source>
        <dbReference type="ARBA" id="ARBA00047493"/>
    </source>
</evidence>
<evidence type="ECO:0000256" key="2">
    <source>
        <dbReference type="ARBA" id="ARBA00013025"/>
    </source>
</evidence>
<evidence type="ECO:0000256" key="7">
    <source>
        <dbReference type="ARBA" id="ARBA00022842"/>
    </source>
</evidence>
<dbReference type="Gene3D" id="3.40.1190.10">
    <property type="entry name" value="Mur-like, catalytic domain"/>
    <property type="match status" value="1"/>
</dbReference>
<dbReference type="NCBIfam" id="TIGR01499">
    <property type="entry name" value="folC"/>
    <property type="match status" value="1"/>
</dbReference>
<evidence type="ECO:0000259" key="11">
    <source>
        <dbReference type="Pfam" id="PF02875"/>
    </source>
</evidence>
<comment type="catalytic activity">
    <reaction evidence="9">
        <text>(6S)-5,6,7,8-tetrahydrofolyl-(gamma-L-Glu)(n) + L-glutamate + ATP = (6S)-5,6,7,8-tetrahydrofolyl-(gamma-L-Glu)(n+1) + ADP + phosphate + H(+)</text>
        <dbReference type="Rhea" id="RHEA:10580"/>
        <dbReference type="Rhea" id="RHEA-COMP:14738"/>
        <dbReference type="Rhea" id="RHEA-COMP:14740"/>
        <dbReference type="ChEBI" id="CHEBI:15378"/>
        <dbReference type="ChEBI" id="CHEBI:29985"/>
        <dbReference type="ChEBI" id="CHEBI:30616"/>
        <dbReference type="ChEBI" id="CHEBI:43474"/>
        <dbReference type="ChEBI" id="CHEBI:141005"/>
        <dbReference type="ChEBI" id="CHEBI:456216"/>
        <dbReference type="EC" id="6.3.2.17"/>
    </reaction>
</comment>
<evidence type="ECO:0000313" key="14">
    <source>
        <dbReference type="Proteomes" id="UP000182089"/>
    </source>
</evidence>
<dbReference type="Gene3D" id="3.90.190.20">
    <property type="entry name" value="Mur ligase, C-terminal domain"/>
    <property type="match status" value="1"/>
</dbReference>
<dbReference type="PROSITE" id="PS01012">
    <property type="entry name" value="FOLYLPOLYGLU_SYNT_2"/>
    <property type="match status" value="1"/>
</dbReference>
<dbReference type="EC" id="6.3.2.17" evidence="2"/>
<dbReference type="PANTHER" id="PTHR11136">
    <property type="entry name" value="FOLYLPOLYGLUTAMATE SYNTHASE-RELATED"/>
    <property type="match status" value="1"/>
</dbReference>
<evidence type="ECO:0000259" key="12">
    <source>
        <dbReference type="Pfam" id="PF08245"/>
    </source>
</evidence>
<feature type="domain" description="Mur ligase central" evidence="12">
    <location>
        <begin position="131"/>
        <end position="274"/>
    </location>
</feature>
<dbReference type="PANTHER" id="PTHR11136:SF0">
    <property type="entry name" value="DIHYDROFOLATE SYNTHETASE-RELATED"/>
    <property type="match status" value="1"/>
</dbReference>
<protein>
    <recommendedName>
        <fullName evidence="2">tetrahydrofolate synthase</fullName>
        <ecNumber evidence="2">6.3.2.17</ecNumber>
    </recommendedName>
    <alternativeName>
        <fullName evidence="8">Tetrahydrofolylpolyglutamate synthase</fullName>
    </alternativeName>
</protein>
<evidence type="ECO:0000256" key="3">
    <source>
        <dbReference type="ARBA" id="ARBA00022598"/>
    </source>
</evidence>
<dbReference type="PIRSF" id="PIRSF001563">
    <property type="entry name" value="Folylpolyglu_synth"/>
    <property type="match status" value="1"/>
</dbReference>
<feature type="domain" description="Mur ligase C-terminal" evidence="11">
    <location>
        <begin position="303"/>
        <end position="417"/>
    </location>
</feature>
<dbReference type="SUPFAM" id="SSF53244">
    <property type="entry name" value="MurD-like peptide ligases, peptide-binding domain"/>
    <property type="match status" value="1"/>
</dbReference>
<dbReference type="InterPro" id="IPR036615">
    <property type="entry name" value="Mur_ligase_C_dom_sf"/>
</dbReference>
<evidence type="ECO:0000256" key="6">
    <source>
        <dbReference type="ARBA" id="ARBA00022840"/>
    </source>
</evidence>
<evidence type="ECO:0000256" key="5">
    <source>
        <dbReference type="ARBA" id="ARBA00022741"/>
    </source>
</evidence>
<name>A0ABY1AAT7_9LACO</name>
<proteinExistence type="inferred from homology"/>
<dbReference type="Proteomes" id="UP000182089">
    <property type="component" value="Unassembled WGS sequence"/>
</dbReference>
<evidence type="ECO:0000313" key="13">
    <source>
        <dbReference type="EMBL" id="SEM56355.1"/>
    </source>
</evidence>
<dbReference type="EMBL" id="FOCC01000004">
    <property type="protein sequence ID" value="SEM56355.1"/>
    <property type="molecule type" value="Genomic_DNA"/>
</dbReference>
<reference evidence="13 14" key="1">
    <citation type="submission" date="2016-10" db="EMBL/GenBank/DDBJ databases">
        <authorList>
            <person name="Varghese N."/>
            <person name="Submissions S."/>
        </authorList>
    </citation>
    <scope>NUCLEOTIDE SEQUENCE [LARGE SCALE GENOMIC DNA]</scope>
    <source>
        <strain evidence="13 14">WC1T17</strain>
    </source>
</reference>
<evidence type="ECO:0000256" key="8">
    <source>
        <dbReference type="ARBA" id="ARBA00030592"/>
    </source>
</evidence>
<comment type="similarity">
    <text evidence="1 10">Belongs to the folylpolyglutamate synthase family.</text>
</comment>
<dbReference type="Pfam" id="PF08245">
    <property type="entry name" value="Mur_ligase_M"/>
    <property type="match status" value="1"/>
</dbReference>
<evidence type="ECO:0000256" key="10">
    <source>
        <dbReference type="PIRNR" id="PIRNR001563"/>
    </source>
</evidence>
<evidence type="ECO:0000256" key="1">
    <source>
        <dbReference type="ARBA" id="ARBA00008276"/>
    </source>
</evidence>
<dbReference type="Pfam" id="PF02875">
    <property type="entry name" value="Mur_ligase_C"/>
    <property type="match status" value="1"/>
</dbReference>
<dbReference type="InterPro" id="IPR018109">
    <property type="entry name" value="Folylpolyglutamate_synth_CS"/>
</dbReference>
<dbReference type="InterPro" id="IPR001645">
    <property type="entry name" value="Folylpolyglutamate_synth"/>
</dbReference>
<keyword evidence="4" id="KW-0479">Metal-binding</keyword>
<comment type="caution">
    <text evidence="13">The sequence shown here is derived from an EMBL/GenBank/DDBJ whole genome shotgun (WGS) entry which is preliminary data.</text>
</comment>
<sequence>MNKQYEEAVAFIHSRRKFTKDPSLNKMRTMMDLLGNPEKKLKMVHITGTNGKGSVTADLRDLLRACHFTVGTFTSPFIERFNERIAINGQMISDQELVQLVQQIKPVVLELDQKLGPKEGPKEFEVLTAMMLVYFAKKKVDYVLVEVGIGGTFDSTNIIDPLLSVITTVAMDHAKILGPTLTDVAQNKAGIIKDWRPVVLGRLPKEALTVILAKAQKTQSRVYTFGQDYQARFSQSQADGEIFSYRFENKHLGEFKTGLKGIFQVDNAACALTALLVLGRLEHFEIDLELCRQGLAKTFWPARFEKLAEKPLLVVDGAHNPAAVAVLKETLNIDYAKQKIVVILGILADKDAAKMVEILLTIPNVTLILTTFNGPRQVISPGKLHARYSQTLFYDDWHDALKVAQKKQPELILMAGSLYFISEVRSEILGAEDEN</sequence>
<keyword evidence="6 10" id="KW-0067">ATP-binding</keyword>